<reference evidence="1 2" key="1">
    <citation type="submission" date="2013-04" db="EMBL/GenBank/DDBJ databases">
        <title>Genome sequence of Chlamydia psittaci 99DC5.</title>
        <authorList>
            <person name="Huot-Creasy H."/>
            <person name="McCracken C.L."/>
            <person name="Humphries M."/>
            <person name="Sachse K."/>
            <person name="Laroucau K."/>
            <person name="Bavoil P."/>
            <person name="Myers G.S."/>
        </authorList>
    </citation>
    <scope>NUCLEOTIDE SEQUENCE [LARGE SCALE GENOMIC DNA]</scope>
    <source>
        <strain evidence="1 2">99DC5</strain>
    </source>
</reference>
<protein>
    <submittedName>
        <fullName evidence="1">Uncharacterized protein</fullName>
    </submittedName>
</protein>
<organism evidence="1 2">
    <name type="scientific">Chlamydia psittaci 99DC5</name>
    <dbReference type="NCBI Taxonomy" id="1112251"/>
    <lineage>
        <taxon>Bacteria</taxon>
        <taxon>Pseudomonadati</taxon>
        <taxon>Chlamydiota</taxon>
        <taxon>Chlamydiia</taxon>
        <taxon>Chlamydiales</taxon>
        <taxon>Chlamydiaceae</taxon>
        <taxon>Chlamydia/Chlamydophila group</taxon>
        <taxon>Chlamydia</taxon>
    </lineage>
</organism>
<sequence length="39" mass="4783">MYRRLQHRHSRISRFDLQNKVQISAQTKAGEEAYFFLRT</sequence>
<name>A0ABP2X4R6_CHLPS</name>
<gene>
    <name evidence="1" type="ORF">CP99DC5_0088</name>
</gene>
<proteinExistence type="predicted"/>
<accession>A0ABP2X4R6</accession>
<comment type="caution">
    <text evidence="1">The sequence shown here is derived from an EMBL/GenBank/DDBJ whole genome shotgun (WGS) entry which is preliminary data.</text>
</comment>
<evidence type="ECO:0000313" key="2">
    <source>
        <dbReference type="Proteomes" id="UP000014627"/>
    </source>
</evidence>
<evidence type="ECO:0000313" key="1">
    <source>
        <dbReference type="EMBL" id="EPJ28756.1"/>
    </source>
</evidence>
<dbReference type="Proteomes" id="UP000014627">
    <property type="component" value="Unassembled WGS sequence"/>
</dbReference>
<keyword evidence="2" id="KW-1185">Reference proteome</keyword>
<dbReference type="EMBL" id="ATLC01000044">
    <property type="protein sequence ID" value="EPJ28756.1"/>
    <property type="molecule type" value="Genomic_DNA"/>
</dbReference>